<reference evidence="1 2" key="1">
    <citation type="submission" date="2015-03" db="EMBL/GenBank/DDBJ databases">
        <authorList>
            <person name="Murphy D."/>
        </authorList>
    </citation>
    <scope>NUCLEOTIDE SEQUENCE [LARGE SCALE GENOMIC DNA]</scope>
    <source>
        <strain evidence="1 2">PAP088</strain>
    </source>
</reference>
<dbReference type="Proteomes" id="UP000045782">
    <property type="component" value="Unassembled WGS sequence"/>
</dbReference>
<evidence type="ECO:0000313" key="1">
    <source>
        <dbReference type="EMBL" id="CPV56623.1"/>
    </source>
</evidence>
<dbReference type="EMBL" id="CSWP01000005">
    <property type="protein sequence ID" value="CPV56623.1"/>
    <property type="molecule type" value="Genomic_DNA"/>
</dbReference>
<protein>
    <submittedName>
        <fullName evidence="1">Uncharacterized protein</fullName>
    </submittedName>
</protein>
<proteinExistence type="predicted"/>
<evidence type="ECO:0000313" key="2">
    <source>
        <dbReference type="Proteomes" id="UP000045782"/>
    </source>
</evidence>
<name>A0A0U0ZN72_9MYCO</name>
<accession>A0A0U0ZN72</accession>
<sequence>MSTTDKLQAAINARTTAQLLSYLAHLETMASTPETRLLGALIADTITEREGIDAALDAVFADETFNGTYFDAIRTALADRRVRHRHTGAEGMLLNERGRPIAIVHWDGQPLPTWADWSDITDRKG</sequence>
<dbReference type="RefSeq" id="WP_016896062.1">
    <property type="nucleotide sequence ID" value="NZ_CSWP01000005.1"/>
</dbReference>
<gene>
    <name evidence="1" type="ORF">ERS075579_02820</name>
</gene>
<dbReference type="AlphaFoldDB" id="A0A0U0ZN72"/>
<organism evidence="1 2">
    <name type="scientific">Mycobacteroides abscessus</name>
    <dbReference type="NCBI Taxonomy" id="36809"/>
    <lineage>
        <taxon>Bacteria</taxon>
        <taxon>Bacillati</taxon>
        <taxon>Actinomycetota</taxon>
        <taxon>Actinomycetes</taxon>
        <taxon>Mycobacteriales</taxon>
        <taxon>Mycobacteriaceae</taxon>
        <taxon>Mycobacteroides</taxon>
    </lineage>
</organism>